<dbReference type="Proteomes" id="UP000194020">
    <property type="component" value="Unassembled WGS sequence"/>
</dbReference>
<evidence type="ECO:0000256" key="1">
    <source>
        <dbReference type="SAM" id="SignalP"/>
    </source>
</evidence>
<comment type="caution">
    <text evidence="3">The sequence shown here is derived from an EMBL/GenBank/DDBJ whole genome shotgun (WGS) entry which is preliminary data.</text>
</comment>
<name>A0A1X3RYG1_9GAMM</name>
<dbReference type="EMBL" id="LUTQ01000002">
    <property type="protein sequence ID" value="OSN11761.1"/>
    <property type="molecule type" value="Genomic_DNA"/>
</dbReference>
<reference evidence="5 6" key="1">
    <citation type="submission" date="2016-02" db="EMBL/GenBank/DDBJ databases">
        <title>Species-wide whole genome sequencing reveals diversity, host range in Lonsdalea quercina.</title>
        <authorList>
            <person name="Li Y."/>
        </authorList>
    </citation>
    <scope>NUCLEOTIDE SEQUENCE [LARGE SCALE GENOMIC DNA]</scope>
    <source>
        <strain evidence="3 5">LMG 26264</strain>
        <strain evidence="4 6">LMG 26265</strain>
    </source>
</reference>
<dbReference type="SUPFAM" id="SSF159594">
    <property type="entry name" value="XCC0632-like"/>
    <property type="match status" value="1"/>
</dbReference>
<accession>A0A1X3RYG1</accession>
<evidence type="ECO:0000313" key="3">
    <source>
        <dbReference type="EMBL" id="OSN07117.1"/>
    </source>
</evidence>
<feature type="chain" id="PRO_5013004841" description="ABC-type transport auxiliary lipoprotein component domain-containing protein" evidence="1">
    <location>
        <begin position="23"/>
        <end position="187"/>
    </location>
</feature>
<evidence type="ECO:0000313" key="5">
    <source>
        <dbReference type="Proteomes" id="UP000194020"/>
    </source>
</evidence>
<proteinExistence type="predicted"/>
<dbReference type="EMBL" id="LUTP01000009">
    <property type="protein sequence ID" value="OSN07117.1"/>
    <property type="molecule type" value="Genomic_DNA"/>
</dbReference>
<feature type="domain" description="ABC-type transport auxiliary lipoprotein component" evidence="2">
    <location>
        <begin position="25"/>
        <end position="180"/>
    </location>
</feature>
<dbReference type="NCBIfam" id="NF033620">
    <property type="entry name" value="pqiC"/>
    <property type="match status" value="1"/>
</dbReference>
<evidence type="ECO:0000259" key="2">
    <source>
        <dbReference type="Pfam" id="PF03886"/>
    </source>
</evidence>
<dbReference type="Proteomes" id="UP000194040">
    <property type="component" value="Unassembled WGS sequence"/>
</dbReference>
<feature type="signal peptide" evidence="1">
    <location>
        <begin position="1"/>
        <end position="22"/>
    </location>
</feature>
<sequence>MMKRWTLALVLLLGACSSDSQKVYYQLPSEADKATASVTPASAPHLWVRGVALADSLSNSGIVYQTSDVRYTIASNNLWASPLDQQLQQSLIASLQQGLPAWGVVNREPDGDRATLDITVSAFQGRYDGSAVIRGAWTLRYQDRIITQPFNVTLPQSEDGYDALVKTLAEGWQQVAQSIVRQAAALS</sequence>
<evidence type="ECO:0000313" key="6">
    <source>
        <dbReference type="Proteomes" id="UP000194040"/>
    </source>
</evidence>
<dbReference type="InterPro" id="IPR049736">
    <property type="entry name" value="PqiC"/>
</dbReference>
<dbReference type="RefSeq" id="WP_094099791.1">
    <property type="nucleotide sequence ID" value="NZ_LUTP01000009.1"/>
</dbReference>
<dbReference type="PROSITE" id="PS51257">
    <property type="entry name" value="PROKAR_LIPOPROTEIN"/>
    <property type="match status" value="1"/>
</dbReference>
<dbReference type="Gene3D" id="3.40.50.10610">
    <property type="entry name" value="ABC-type transport auxiliary lipoprotein component"/>
    <property type="match status" value="1"/>
</dbReference>
<dbReference type="AlphaFoldDB" id="A0A1X3RYG1"/>
<keyword evidence="6" id="KW-1185">Reference proteome</keyword>
<protein>
    <recommendedName>
        <fullName evidence="2">ABC-type transport auxiliary lipoprotein component domain-containing protein</fullName>
    </recommendedName>
</protein>
<organism evidence="3 5">
    <name type="scientific">Lonsdalea iberica</name>
    <dbReference type="NCBI Taxonomy" id="1082703"/>
    <lineage>
        <taxon>Bacteria</taxon>
        <taxon>Pseudomonadati</taxon>
        <taxon>Pseudomonadota</taxon>
        <taxon>Gammaproteobacteria</taxon>
        <taxon>Enterobacterales</taxon>
        <taxon>Pectobacteriaceae</taxon>
        <taxon>Lonsdalea</taxon>
    </lineage>
</organism>
<dbReference type="InterPro" id="IPR005586">
    <property type="entry name" value="ABC_trans_aux"/>
</dbReference>
<dbReference type="OrthoDB" id="5600407at2"/>
<keyword evidence="1" id="KW-0732">Signal</keyword>
<dbReference type="Pfam" id="PF03886">
    <property type="entry name" value="ABC_trans_aux"/>
    <property type="match status" value="1"/>
</dbReference>
<gene>
    <name evidence="3" type="ORF">AU511_05230</name>
    <name evidence="4" type="ORF">AU512_01400</name>
</gene>
<evidence type="ECO:0000313" key="4">
    <source>
        <dbReference type="EMBL" id="OSN11761.1"/>
    </source>
</evidence>